<evidence type="ECO:0000256" key="7">
    <source>
        <dbReference type="ARBA" id="ARBA00024351"/>
    </source>
</evidence>
<dbReference type="EMBL" id="VMYC01000528">
    <property type="protein sequence ID" value="TVX62190.1"/>
    <property type="molecule type" value="Genomic_DNA"/>
</dbReference>
<feature type="region of interest" description="Disordered" evidence="8">
    <location>
        <begin position="116"/>
        <end position="188"/>
    </location>
</feature>
<evidence type="ECO:0000256" key="5">
    <source>
        <dbReference type="ARBA" id="ARBA00022737"/>
    </source>
</evidence>
<dbReference type="Gene3D" id="2.60.530.10">
    <property type="entry name" value="Major cell-surface adhesin PAc"/>
    <property type="match status" value="1"/>
</dbReference>
<keyword evidence="10" id="KW-0675">Receptor</keyword>
<dbReference type="FunFam" id="2.60.40.740:FF:000001">
    <property type="entry name" value="Major cell-surface adhesin PAc"/>
    <property type="match status" value="1"/>
</dbReference>
<feature type="non-terminal residue" evidence="10">
    <location>
        <position position="1"/>
    </location>
</feature>
<dbReference type="InterPro" id="IPR013574">
    <property type="entry name" value="Glucan-bd_C/Surface_Ag-I/II_V"/>
</dbReference>
<evidence type="ECO:0000256" key="6">
    <source>
        <dbReference type="ARBA" id="ARBA00023088"/>
    </source>
</evidence>
<feature type="non-terminal residue" evidence="10">
    <location>
        <position position="378"/>
    </location>
</feature>
<comment type="similarity">
    <text evidence="7">Belongs to the antigen I/II family.</text>
</comment>
<evidence type="ECO:0000313" key="10">
    <source>
        <dbReference type="EMBL" id="TVX62190.1"/>
    </source>
</evidence>
<dbReference type="SUPFAM" id="SSF74914">
    <property type="entry name" value="V-region of surface antigen I/II (SA I/II, PAC)"/>
    <property type="match status" value="1"/>
</dbReference>
<dbReference type="PRINTS" id="PR01217">
    <property type="entry name" value="PRICHEXTENSN"/>
</dbReference>
<dbReference type="Pfam" id="PF08363">
    <property type="entry name" value="GbpC"/>
    <property type="match status" value="1"/>
</dbReference>
<evidence type="ECO:0000256" key="4">
    <source>
        <dbReference type="ARBA" id="ARBA00022729"/>
    </source>
</evidence>
<dbReference type="AlphaFoldDB" id="A0A559GGL3"/>
<keyword evidence="6" id="KW-0572">Peptidoglycan-anchor</keyword>
<comment type="subcellular location">
    <subcellularLocation>
        <location evidence="1">Secreted</location>
        <location evidence="1">Cell wall</location>
        <topology evidence="1">Peptidoglycan-anchor</topology>
    </subcellularLocation>
</comment>
<keyword evidence="3" id="KW-0964">Secreted</keyword>
<sequence>DYTGNFIKISGSSVGEKDGKIYATETLNFKQGQGGSRWTMYPNGQPGSGWDSSDAPNSWYGAGAISMSGSTNRVTVGAISATLVVPSDPVMAVDTGKRPNIWYSLNGKIRAVNVPKITKEKPTPPVAPTAPQAPTYETEKPLEPAPVAPSYENEPTPPVKTPDQPEPSKPEEPNYDPLPTPPVAPTPKQLPTPPAVLTVHFHYNRLFAQPQINKEIKNEDGVDIDRTLVAKQSVVKFELKTEALTAGRPKTTSFVVVEPLPTGYQFDLEATKAASKGFETSYDKASHTVTFKATEETLDAFNEDLTKSFETLYPTVVGRVLNDGATYTNNFTLTVNDAYGVKSNIVRVTTPGKPNDPDNPNNNYIKPLKVNKNKQGVN</sequence>
<keyword evidence="2" id="KW-0134">Cell wall</keyword>
<protein>
    <submittedName>
        <fullName evidence="10">Agglutinin receptor</fullName>
    </submittedName>
</protein>
<dbReference type="Gene3D" id="2.60.40.740">
    <property type="match status" value="1"/>
</dbReference>
<feature type="compositionally biased region" description="Pro residues" evidence="8">
    <location>
        <begin position="176"/>
        <end position="188"/>
    </location>
</feature>
<keyword evidence="4" id="KW-0732">Signal</keyword>
<gene>
    <name evidence="10" type="ORF">AZJ28_13410</name>
</gene>
<feature type="compositionally biased region" description="Pro residues" evidence="8">
    <location>
        <begin position="155"/>
        <end position="165"/>
    </location>
</feature>
<evidence type="ECO:0000256" key="8">
    <source>
        <dbReference type="SAM" id="MobiDB-lite"/>
    </source>
</evidence>
<reference evidence="10 11" key="1">
    <citation type="submission" date="2019-07" db="EMBL/GenBank/DDBJ databases">
        <authorList>
            <person name="Mohale T."/>
        </authorList>
    </citation>
    <scope>NUCLEOTIDE SEQUENCE [LARGE SCALE GENOMIC DNA]</scope>
    <source>
        <strain evidence="10 11">NTPn 59</strain>
    </source>
</reference>
<feature type="domain" description="Glucan-binding protein C/Surface antigen I/II V-domain" evidence="9">
    <location>
        <begin position="1"/>
        <end position="106"/>
    </location>
</feature>
<dbReference type="InterPro" id="IPR036234">
    <property type="entry name" value="SA_I/II_PAC_V_sf"/>
</dbReference>
<evidence type="ECO:0000256" key="3">
    <source>
        <dbReference type="ARBA" id="ARBA00022525"/>
    </source>
</evidence>
<evidence type="ECO:0000313" key="11">
    <source>
        <dbReference type="Proteomes" id="UP000315060"/>
    </source>
</evidence>
<keyword evidence="5" id="KW-0677">Repeat</keyword>
<accession>A0A559GGL3</accession>
<evidence type="ECO:0000256" key="1">
    <source>
        <dbReference type="ARBA" id="ARBA00004168"/>
    </source>
</evidence>
<evidence type="ECO:0000259" key="9">
    <source>
        <dbReference type="Pfam" id="PF08363"/>
    </source>
</evidence>
<comment type="caution">
    <text evidence="10">The sequence shown here is derived from an EMBL/GenBank/DDBJ whole genome shotgun (WGS) entry which is preliminary data.</text>
</comment>
<evidence type="ECO:0000256" key="2">
    <source>
        <dbReference type="ARBA" id="ARBA00022512"/>
    </source>
</evidence>
<feature type="region of interest" description="Disordered" evidence="8">
    <location>
        <begin position="349"/>
        <end position="378"/>
    </location>
</feature>
<name>A0A559GGL3_STREE</name>
<organism evidence="10 11">
    <name type="scientific">Streptococcus pneumoniae</name>
    <dbReference type="NCBI Taxonomy" id="1313"/>
    <lineage>
        <taxon>Bacteria</taxon>
        <taxon>Bacillati</taxon>
        <taxon>Bacillota</taxon>
        <taxon>Bacilli</taxon>
        <taxon>Lactobacillales</taxon>
        <taxon>Streptococcaceae</taxon>
        <taxon>Streptococcus</taxon>
    </lineage>
</organism>
<dbReference type="Proteomes" id="UP000315060">
    <property type="component" value="Unassembled WGS sequence"/>
</dbReference>
<proteinExistence type="inferred from homology"/>